<evidence type="ECO:0000256" key="14">
    <source>
        <dbReference type="ARBA" id="ARBA00047899"/>
    </source>
</evidence>
<keyword evidence="3 16" id="KW-0728">SH3 domain</keyword>
<dbReference type="SUPFAM" id="SSF46934">
    <property type="entry name" value="UBA-like"/>
    <property type="match status" value="1"/>
</dbReference>
<dbReference type="Gene3D" id="1.10.510.10">
    <property type="entry name" value="Transferase(Phosphotransferase) domain 1"/>
    <property type="match status" value="1"/>
</dbReference>
<feature type="domain" description="SH3" evidence="19">
    <location>
        <begin position="313"/>
        <end position="373"/>
    </location>
</feature>
<evidence type="ECO:0008006" key="23">
    <source>
        <dbReference type="Google" id="ProtNLM"/>
    </source>
</evidence>
<keyword evidence="5" id="KW-0723">Serine/threonine-protein kinase</keyword>
<dbReference type="PRINTS" id="PR00109">
    <property type="entry name" value="TYRKINASE"/>
</dbReference>
<evidence type="ECO:0000256" key="9">
    <source>
        <dbReference type="ARBA" id="ARBA00022777"/>
    </source>
</evidence>
<evidence type="ECO:0000256" key="6">
    <source>
        <dbReference type="ARBA" id="ARBA00022679"/>
    </source>
</evidence>
<comment type="cofactor">
    <cofactor evidence="1">
        <name>Mg(2+)</name>
        <dbReference type="ChEBI" id="CHEBI:18420"/>
    </cofactor>
</comment>
<dbReference type="PROSITE" id="PS00107">
    <property type="entry name" value="PROTEIN_KINASE_ATP"/>
    <property type="match status" value="1"/>
</dbReference>
<proteinExistence type="inferred from homology"/>
<dbReference type="PROSITE" id="PS00109">
    <property type="entry name" value="PROTEIN_KINASE_TYR"/>
    <property type="match status" value="1"/>
</dbReference>
<keyword evidence="8 17" id="KW-0547">Nucleotide-binding</keyword>
<reference evidence="22" key="1">
    <citation type="journal article" date="2017" name="Nat. Commun.">
        <title>The North American bullfrog draft genome provides insight into hormonal regulation of long noncoding RNA.</title>
        <authorList>
            <person name="Hammond S.A."/>
            <person name="Warren R.L."/>
            <person name="Vandervalk B.P."/>
            <person name="Kucuk E."/>
            <person name="Khan H."/>
            <person name="Gibb E.A."/>
            <person name="Pandoh P."/>
            <person name="Kirk H."/>
            <person name="Zhao Y."/>
            <person name="Jones M."/>
            <person name="Mungall A.J."/>
            <person name="Coope R."/>
            <person name="Pleasance S."/>
            <person name="Moore R.A."/>
            <person name="Holt R.A."/>
            <person name="Round J.M."/>
            <person name="Ohora S."/>
            <person name="Walle B.V."/>
            <person name="Veldhoen N."/>
            <person name="Helbing C.C."/>
            <person name="Birol I."/>
        </authorList>
    </citation>
    <scope>NUCLEOTIDE SEQUENCE [LARGE SCALE GENOMIC DNA]</scope>
</reference>
<evidence type="ECO:0000256" key="16">
    <source>
        <dbReference type="PROSITE-ProRule" id="PRU00192"/>
    </source>
</evidence>
<dbReference type="InterPro" id="IPR011009">
    <property type="entry name" value="Kinase-like_dom_sf"/>
</dbReference>
<evidence type="ECO:0000256" key="15">
    <source>
        <dbReference type="ARBA" id="ARBA00060742"/>
    </source>
</evidence>
<dbReference type="PANTHER" id="PTHR24418">
    <property type="entry name" value="TYROSINE-PROTEIN KINASE"/>
    <property type="match status" value="1"/>
</dbReference>
<dbReference type="InterPro" id="IPR036028">
    <property type="entry name" value="SH3-like_dom_sf"/>
</dbReference>
<evidence type="ECO:0000256" key="3">
    <source>
        <dbReference type="ARBA" id="ARBA00022443"/>
    </source>
</evidence>
<dbReference type="InterPro" id="IPR050198">
    <property type="entry name" value="Non-receptor_tyrosine_kinases"/>
</dbReference>
<dbReference type="InterPro" id="IPR009060">
    <property type="entry name" value="UBA-like_sf"/>
</dbReference>
<dbReference type="InterPro" id="IPR017441">
    <property type="entry name" value="Protein_kinase_ATP_BS"/>
</dbReference>
<evidence type="ECO:0000313" key="22">
    <source>
        <dbReference type="Proteomes" id="UP000228934"/>
    </source>
</evidence>
<evidence type="ECO:0000256" key="7">
    <source>
        <dbReference type="ARBA" id="ARBA00022723"/>
    </source>
</evidence>
<dbReference type="OrthoDB" id="635774at2759"/>
<feature type="region of interest" description="Disordered" evidence="18">
    <location>
        <begin position="397"/>
        <end position="418"/>
    </location>
</feature>
<dbReference type="Proteomes" id="UP000228934">
    <property type="component" value="Unassembled WGS sequence"/>
</dbReference>
<evidence type="ECO:0000313" key="21">
    <source>
        <dbReference type="EMBL" id="PIO28938.1"/>
    </source>
</evidence>
<dbReference type="FunFam" id="3.30.200.20:FF:000107">
    <property type="entry name" value="Putative activated CDC42 kinase 1"/>
    <property type="match status" value="1"/>
</dbReference>
<dbReference type="Gene3D" id="1.10.8.10">
    <property type="entry name" value="DNA helicase RuvA subunit, C-terminal domain"/>
    <property type="match status" value="1"/>
</dbReference>
<dbReference type="SUPFAM" id="SSF56112">
    <property type="entry name" value="Protein kinase-like (PK-like)"/>
    <property type="match status" value="1"/>
</dbReference>
<dbReference type="PROSITE" id="PS50002">
    <property type="entry name" value="SH3"/>
    <property type="match status" value="1"/>
</dbReference>
<feature type="compositionally biased region" description="Low complexity" evidence="18">
    <location>
        <begin position="22"/>
        <end position="33"/>
    </location>
</feature>
<evidence type="ECO:0000256" key="13">
    <source>
        <dbReference type="ARBA" id="ARBA00023329"/>
    </source>
</evidence>
<feature type="region of interest" description="Disordered" evidence="18">
    <location>
        <begin position="521"/>
        <end position="544"/>
    </location>
</feature>
<evidence type="ECO:0000256" key="5">
    <source>
        <dbReference type="ARBA" id="ARBA00022527"/>
    </source>
</evidence>
<comment type="catalytic activity">
    <reaction evidence="14">
        <text>L-threonyl-[protein] + ATP = O-phospho-L-threonyl-[protein] + ADP + H(+)</text>
        <dbReference type="Rhea" id="RHEA:46608"/>
        <dbReference type="Rhea" id="RHEA-COMP:11060"/>
        <dbReference type="Rhea" id="RHEA-COMP:11605"/>
        <dbReference type="ChEBI" id="CHEBI:15378"/>
        <dbReference type="ChEBI" id="CHEBI:30013"/>
        <dbReference type="ChEBI" id="CHEBI:30616"/>
        <dbReference type="ChEBI" id="CHEBI:61977"/>
        <dbReference type="ChEBI" id="CHEBI:456216"/>
        <dbReference type="EC" id="2.7.11.1"/>
    </reaction>
</comment>
<dbReference type="InterPro" id="IPR008266">
    <property type="entry name" value="Tyr_kinase_AS"/>
</dbReference>
<dbReference type="InterPro" id="IPR020635">
    <property type="entry name" value="Tyr_kinase_cat_dom"/>
</dbReference>
<gene>
    <name evidence="21" type="ORF">AB205_0075740</name>
</gene>
<dbReference type="EMBL" id="KV933445">
    <property type="protein sequence ID" value="PIO28938.1"/>
    <property type="molecule type" value="Genomic_DNA"/>
</dbReference>
<keyword evidence="13" id="KW-0968">Cytoplasmic vesicle</keyword>
<keyword evidence="12" id="KW-0829">Tyrosine-protein kinase</keyword>
<protein>
    <recommendedName>
        <fullName evidence="23">Protein kinase domain-containing protein</fullName>
    </recommendedName>
</protein>
<evidence type="ECO:0000256" key="12">
    <source>
        <dbReference type="ARBA" id="ARBA00023137"/>
    </source>
</evidence>
<dbReference type="Gene3D" id="3.30.200.20">
    <property type="entry name" value="Phosphorylase Kinase, domain 1"/>
    <property type="match status" value="1"/>
</dbReference>
<evidence type="ECO:0000256" key="2">
    <source>
        <dbReference type="ARBA" id="ARBA00004132"/>
    </source>
</evidence>
<dbReference type="GO" id="GO:0004713">
    <property type="term" value="F:protein tyrosine kinase activity"/>
    <property type="evidence" value="ECO:0007669"/>
    <property type="project" value="UniProtKB-KW"/>
</dbReference>
<dbReference type="Pfam" id="PF07714">
    <property type="entry name" value="PK_Tyr_Ser-Thr"/>
    <property type="match status" value="1"/>
</dbReference>
<keyword evidence="7" id="KW-0479">Metal-binding</keyword>
<dbReference type="FunFam" id="1.10.510.10:FF:000080">
    <property type="entry name" value="Putative activated CDC42 kinase 1"/>
    <property type="match status" value="1"/>
</dbReference>
<evidence type="ECO:0000256" key="18">
    <source>
        <dbReference type="SAM" id="MobiDB-lite"/>
    </source>
</evidence>
<feature type="domain" description="Protein kinase" evidence="20">
    <location>
        <begin position="51"/>
        <end position="313"/>
    </location>
</feature>
<keyword evidence="4" id="KW-0963">Cytoplasm</keyword>
<evidence type="ECO:0000256" key="1">
    <source>
        <dbReference type="ARBA" id="ARBA00001946"/>
    </source>
</evidence>
<feature type="compositionally biased region" description="Basic and acidic residues" evidence="18">
    <location>
        <begin position="469"/>
        <end position="479"/>
    </location>
</feature>
<dbReference type="CDD" id="cd00174">
    <property type="entry name" value="SH3"/>
    <property type="match status" value="1"/>
</dbReference>
<name>A0A2G9RM18_AQUCT</name>
<evidence type="ECO:0000256" key="8">
    <source>
        <dbReference type="ARBA" id="ARBA00022741"/>
    </source>
</evidence>
<feature type="region of interest" description="Disordered" evidence="18">
    <location>
        <begin position="1"/>
        <end position="38"/>
    </location>
</feature>
<evidence type="ECO:0000256" key="17">
    <source>
        <dbReference type="PROSITE-ProRule" id="PRU10141"/>
    </source>
</evidence>
<evidence type="ECO:0000256" key="11">
    <source>
        <dbReference type="ARBA" id="ARBA00022842"/>
    </source>
</evidence>
<dbReference type="SMART" id="SM00219">
    <property type="entry name" value="TyrKc"/>
    <property type="match status" value="1"/>
</dbReference>
<dbReference type="InterPro" id="IPR000719">
    <property type="entry name" value="Prot_kinase_dom"/>
</dbReference>
<dbReference type="SUPFAM" id="SSF50044">
    <property type="entry name" value="SH3-domain"/>
    <property type="match status" value="1"/>
</dbReference>
<dbReference type="GO" id="GO:0004674">
    <property type="term" value="F:protein serine/threonine kinase activity"/>
    <property type="evidence" value="ECO:0007669"/>
    <property type="project" value="UniProtKB-KW"/>
</dbReference>
<dbReference type="GO" id="GO:0005524">
    <property type="term" value="F:ATP binding"/>
    <property type="evidence" value="ECO:0007669"/>
    <property type="project" value="UniProtKB-UniRule"/>
</dbReference>
<dbReference type="GO" id="GO:0046872">
    <property type="term" value="F:metal ion binding"/>
    <property type="evidence" value="ECO:0007669"/>
    <property type="project" value="UniProtKB-KW"/>
</dbReference>
<evidence type="ECO:0000256" key="4">
    <source>
        <dbReference type="ARBA" id="ARBA00022490"/>
    </source>
</evidence>
<feature type="region of interest" description="Disordered" evidence="18">
    <location>
        <begin position="441"/>
        <end position="503"/>
    </location>
</feature>
<keyword evidence="22" id="KW-1185">Reference proteome</keyword>
<sequence>MYKMFANRGSESPESPSDMDNSSPPTFSMSPSSHRGESDYSLKCLINDRDLHLMERLGDGCFGVVRRGEWRIPGGRTVNVAVKTLRTDASSDPEILQDFLQEVNSMYALDHKHLIRLYGVVLTQPMKMVTELAPLGSLHDALRSRYGAYPLQLLWSYSVQIASGMSYLENQKFIHRDLATRNVLLMSEEMVKIGDFGLTRALRANDEQYIMSAHRRIPFAWCSPESLKIGTFSHSSDVWMFGVTMWEMFTYGQEPWLGLAGRQILMKIDREGERLEHPDDCPLALYHIMMKCWAHKPEQRPNFTTLISLLQDVKPQEVRVLQEVNNPSWLPLNAGDVVTVIDVGSDSQPWRGQNQRTVRIGPFPSAVISPEDLARSRNSISLSSNLGKISHVDAENNKRIRAKEGQRRAGGGAANRIKAEDMMLRMQRLSRSLESLSDFDLMNSKPQSHHTPKQRGRDLESIASPPRDPSPRRMSDLPPRRMLANTRPLPPPKPKMSSPKDRFLGPPTVDHPMQQMIRNKDKFPSSSIPVPGETNPVPRLPAESKPAGYRAINADAELQKKIKEVEECVHGVTTEESREALRNCGGDVARAVQSLKVEQLYNICRFSKDECQRILDKCKWNLESASRYVLRRPHPH</sequence>
<dbReference type="InterPro" id="IPR001245">
    <property type="entry name" value="Ser-Thr/Tyr_kinase_cat_dom"/>
</dbReference>
<comment type="subcellular location">
    <subcellularLocation>
        <location evidence="2">Cytoplasmic vesicle</location>
        <location evidence="2">Clathrin-coated vesicle</location>
    </subcellularLocation>
</comment>
<evidence type="ECO:0000259" key="19">
    <source>
        <dbReference type="PROSITE" id="PS50002"/>
    </source>
</evidence>
<evidence type="ECO:0000259" key="20">
    <source>
        <dbReference type="PROSITE" id="PS50011"/>
    </source>
</evidence>
<keyword evidence="6" id="KW-0808">Transferase</keyword>
<keyword evidence="10 17" id="KW-0067">ATP-binding</keyword>
<organism evidence="21 22">
    <name type="scientific">Aquarana catesbeiana</name>
    <name type="common">American bullfrog</name>
    <name type="synonym">Rana catesbeiana</name>
    <dbReference type="NCBI Taxonomy" id="8400"/>
    <lineage>
        <taxon>Eukaryota</taxon>
        <taxon>Metazoa</taxon>
        <taxon>Chordata</taxon>
        <taxon>Craniata</taxon>
        <taxon>Vertebrata</taxon>
        <taxon>Euteleostomi</taxon>
        <taxon>Amphibia</taxon>
        <taxon>Batrachia</taxon>
        <taxon>Anura</taxon>
        <taxon>Neobatrachia</taxon>
        <taxon>Ranoidea</taxon>
        <taxon>Ranidae</taxon>
        <taxon>Aquarana</taxon>
    </lineage>
</organism>
<feature type="binding site" evidence="17">
    <location>
        <position position="83"/>
    </location>
    <ligand>
        <name>ATP</name>
        <dbReference type="ChEBI" id="CHEBI:30616"/>
    </ligand>
</feature>
<keyword evidence="9" id="KW-0418">Kinase</keyword>
<dbReference type="PROSITE" id="PS50011">
    <property type="entry name" value="PROTEIN_KINASE_DOM"/>
    <property type="match status" value="1"/>
</dbReference>
<evidence type="ECO:0000256" key="10">
    <source>
        <dbReference type="ARBA" id="ARBA00022840"/>
    </source>
</evidence>
<feature type="compositionally biased region" description="Polar residues" evidence="18">
    <location>
        <begin position="9"/>
        <end position="21"/>
    </location>
</feature>
<dbReference type="GO" id="GO:0030136">
    <property type="term" value="C:clathrin-coated vesicle"/>
    <property type="evidence" value="ECO:0007669"/>
    <property type="project" value="UniProtKB-SubCell"/>
</dbReference>
<accession>A0A2G9RM18</accession>
<dbReference type="InterPro" id="IPR001452">
    <property type="entry name" value="SH3_domain"/>
</dbReference>
<comment type="similarity">
    <text evidence="15">Belongs to the protein kinase superfamily. Tyr protein kinase family.</text>
</comment>
<keyword evidence="11" id="KW-0460">Magnesium</keyword>
<dbReference type="AlphaFoldDB" id="A0A2G9RM18"/>
<feature type="compositionally biased region" description="Basic and acidic residues" evidence="18">
    <location>
        <begin position="397"/>
        <end position="407"/>
    </location>
</feature>